<evidence type="ECO:0000313" key="3">
    <source>
        <dbReference type="Proteomes" id="UP001255416"/>
    </source>
</evidence>
<evidence type="ECO:0000313" key="2">
    <source>
        <dbReference type="EMBL" id="MDU9006584.1"/>
    </source>
</evidence>
<comment type="caution">
    <text evidence="2">The sequence shown here is derived from an EMBL/GenBank/DDBJ whole genome shotgun (WGS) entry which is preliminary data.</text>
</comment>
<sequence>MKQDKLAQMSQVTEAVYLAEFRKVHALLQEEARLRGALAQLKEQADSERKALSMDMPMQTIGADLLWQAWLVRSQRQLNIELSQVLAKKATVMEGVRHAFGRRNAVQSMSDQFTADRVTTRRKAQLERLLQINGGV</sequence>
<name>A0ABU3VLN9_9RHOB</name>
<proteinExistence type="predicted"/>
<dbReference type="RefSeq" id="WP_316781766.1">
    <property type="nucleotide sequence ID" value="NZ_JASMWN010000026.1"/>
</dbReference>
<feature type="coiled-coil region" evidence="1">
    <location>
        <begin position="24"/>
        <end position="51"/>
    </location>
</feature>
<gene>
    <name evidence="2" type="ORF">QO231_22360</name>
</gene>
<protein>
    <recommendedName>
        <fullName evidence="4">Flagellar export protein FliJ</fullName>
    </recommendedName>
</protein>
<keyword evidence="3" id="KW-1185">Reference proteome</keyword>
<evidence type="ECO:0008006" key="4">
    <source>
        <dbReference type="Google" id="ProtNLM"/>
    </source>
</evidence>
<dbReference type="Proteomes" id="UP001255416">
    <property type="component" value="Unassembled WGS sequence"/>
</dbReference>
<keyword evidence="1" id="KW-0175">Coiled coil</keyword>
<reference evidence="3" key="1">
    <citation type="submission" date="2023-05" db="EMBL/GenBank/DDBJ databases">
        <title>Sedimentitalea sp. nov. JM2-8.</title>
        <authorList>
            <person name="Huang J."/>
        </authorList>
    </citation>
    <scope>NUCLEOTIDE SEQUENCE [LARGE SCALE GENOMIC DNA]</scope>
    <source>
        <strain evidence="3">KHS03</strain>
    </source>
</reference>
<accession>A0ABU3VLN9</accession>
<evidence type="ECO:0000256" key="1">
    <source>
        <dbReference type="SAM" id="Coils"/>
    </source>
</evidence>
<dbReference type="EMBL" id="JASMWN010000026">
    <property type="protein sequence ID" value="MDU9006584.1"/>
    <property type="molecule type" value="Genomic_DNA"/>
</dbReference>
<organism evidence="2 3">
    <name type="scientific">Sedimentitalea todarodis</name>
    <dbReference type="NCBI Taxonomy" id="1631240"/>
    <lineage>
        <taxon>Bacteria</taxon>
        <taxon>Pseudomonadati</taxon>
        <taxon>Pseudomonadota</taxon>
        <taxon>Alphaproteobacteria</taxon>
        <taxon>Rhodobacterales</taxon>
        <taxon>Paracoccaceae</taxon>
        <taxon>Sedimentitalea</taxon>
    </lineage>
</organism>